<gene>
    <name evidence="2" type="ORF">C5F46_10880</name>
</gene>
<organism evidence="2 3">
    <name type="scientific">Phaeovulum veldkampii DSM 11550</name>
    <dbReference type="NCBI Taxonomy" id="1185920"/>
    <lineage>
        <taxon>Bacteria</taxon>
        <taxon>Pseudomonadati</taxon>
        <taxon>Pseudomonadota</taxon>
        <taxon>Alphaproteobacteria</taxon>
        <taxon>Rhodobacterales</taxon>
        <taxon>Paracoccaceae</taxon>
        <taxon>Phaeovulum</taxon>
    </lineage>
</organism>
<dbReference type="Proteomes" id="UP000241899">
    <property type="component" value="Unassembled WGS sequence"/>
</dbReference>
<dbReference type="SUPFAM" id="SSF52833">
    <property type="entry name" value="Thioredoxin-like"/>
    <property type="match status" value="1"/>
</dbReference>
<dbReference type="RefSeq" id="WP_107325380.1">
    <property type="nucleotide sequence ID" value="NZ_NHSP01000105.1"/>
</dbReference>
<proteinExistence type="predicted"/>
<evidence type="ECO:0000313" key="3">
    <source>
        <dbReference type="Proteomes" id="UP000241899"/>
    </source>
</evidence>
<dbReference type="InterPro" id="IPR036249">
    <property type="entry name" value="Thioredoxin-like_sf"/>
</dbReference>
<keyword evidence="1" id="KW-0732">Signal</keyword>
<dbReference type="OrthoDB" id="7362982at2"/>
<keyword evidence="3" id="KW-1185">Reference proteome</keyword>
<name>A0A2T4JGP0_9RHOB</name>
<accession>A0A2T4JGP0</accession>
<protein>
    <submittedName>
        <fullName evidence="2">SoxS</fullName>
    </submittedName>
</protein>
<dbReference type="Gene3D" id="3.40.30.10">
    <property type="entry name" value="Glutaredoxin"/>
    <property type="match status" value="1"/>
</dbReference>
<evidence type="ECO:0000313" key="2">
    <source>
        <dbReference type="EMBL" id="PTE17080.1"/>
    </source>
</evidence>
<feature type="signal peptide" evidence="1">
    <location>
        <begin position="1"/>
        <end position="23"/>
    </location>
</feature>
<evidence type="ECO:0000256" key="1">
    <source>
        <dbReference type="SAM" id="SignalP"/>
    </source>
</evidence>
<dbReference type="EMBL" id="PZKF01000024">
    <property type="protein sequence ID" value="PTE17080.1"/>
    <property type="molecule type" value="Genomic_DNA"/>
</dbReference>
<sequence>MIRIAFTTLALGFYLFGAVAAQAQAFRLLMVEQAGCTYCIRWNDEIGPIYPKTAEGAIAPLERVNLRGPWPEGLVIGARPVFTPTFLILKEGVEVGRIEGYPGEDFFWGLLGQALREAGAEVPEPSDLRPQP</sequence>
<feature type="chain" id="PRO_5015767168" evidence="1">
    <location>
        <begin position="24"/>
        <end position="132"/>
    </location>
</feature>
<dbReference type="AlphaFoldDB" id="A0A2T4JGP0"/>
<reference evidence="2 3" key="1">
    <citation type="submission" date="2018-03" db="EMBL/GenBank/DDBJ databases">
        <title>Rhodobacter veldkampii.</title>
        <authorList>
            <person name="Meyer T.E."/>
            <person name="Miller S."/>
            <person name="Lodha T."/>
            <person name="Gandham S."/>
            <person name="Chintalapati S."/>
            <person name="Chintalapati V.R."/>
        </authorList>
    </citation>
    <scope>NUCLEOTIDE SEQUENCE [LARGE SCALE GENOMIC DNA]</scope>
    <source>
        <strain evidence="2 3">DSM 11550</strain>
    </source>
</reference>
<comment type="caution">
    <text evidence="2">The sequence shown here is derived from an EMBL/GenBank/DDBJ whole genome shotgun (WGS) entry which is preliminary data.</text>
</comment>